<dbReference type="Pfam" id="PF12804">
    <property type="entry name" value="NTP_transf_3"/>
    <property type="match status" value="1"/>
</dbReference>
<dbReference type="InterPro" id="IPR050486">
    <property type="entry name" value="Mannose-1P_guanyltransferase"/>
</dbReference>
<protein>
    <submittedName>
        <fullName evidence="2">NTP transferase domain-containing protein</fullName>
    </submittedName>
</protein>
<dbReference type="AlphaFoldDB" id="A0A7T9DJR6"/>
<evidence type="ECO:0000313" key="2">
    <source>
        <dbReference type="EMBL" id="QQR92619.1"/>
    </source>
</evidence>
<feature type="domain" description="MobA-like NTP transferase" evidence="1">
    <location>
        <begin position="3"/>
        <end position="102"/>
    </location>
</feature>
<dbReference type="InterPro" id="IPR029044">
    <property type="entry name" value="Nucleotide-diphossugar_trans"/>
</dbReference>
<proteinExistence type="predicted"/>
<reference evidence="2" key="1">
    <citation type="submission" date="2020-11" db="EMBL/GenBank/DDBJ databases">
        <title>Connecting structure to function with the recovery of over 1000 high-quality activated sludge metagenome-assembled genomes encoding full-length rRNA genes using long-read sequencing.</title>
        <authorList>
            <person name="Singleton C.M."/>
            <person name="Petriglieri F."/>
            <person name="Kristensen J.M."/>
            <person name="Kirkegaard R.H."/>
            <person name="Michaelsen T.Y."/>
            <person name="Andersen M.H."/>
            <person name="Karst S.M."/>
            <person name="Dueholm M.S."/>
            <person name="Nielsen P.H."/>
            <person name="Albertsen M."/>
        </authorList>
    </citation>
    <scope>NUCLEOTIDE SEQUENCE</scope>
    <source>
        <strain evidence="2">Fred_18-Q3-R57-64_BAT3C.431</strain>
    </source>
</reference>
<organism evidence="2">
    <name type="scientific">Candidatus Iainarchaeum sp</name>
    <dbReference type="NCBI Taxonomy" id="3101447"/>
    <lineage>
        <taxon>Archaea</taxon>
        <taxon>Candidatus Iainarchaeota</taxon>
        <taxon>Candidatus Iainarchaeia</taxon>
        <taxon>Candidatus Iainarchaeales</taxon>
        <taxon>Candidatus Iainarchaeaceae</taxon>
        <taxon>Candidatus Iainarchaeum</taxon>
    </lineage>
</organism>
<dbReference type="GO" id="GO:0016779">
    <property type="term" value="F:nucleotidyltransferase activity"/>
    <property type="evidence" value="ECO:0007669"/>
    <property type="project" value="UniProtKB-ARBA"/>
</dbReference>
<accession>A0A7T9DJR6</accession>
<keyword evidence="2" id="KW-0808">Transferase</keyword>
<sequence length="210" mass="24037">MDAIILAGGKGQRMSQEVPKPLMKVRGKAIIERQIEYLLPHTEKIIISLGHRAEEIEVFVRQRFPNQNIAFAIETQPLGTGGGLRLAMQHSHAEKVAVLNCDDIADIPLEELQAKNEHIICVAHPRLPFGLVKEKNGFAAFEEKPLLKEWVSCGWYMFMRETLMPLLPEKGSLEYDVFPRIQLRLHTHEGFWKPLNTPKDIEEFETMESD</sequence>
<name>A0A7T9DJR6_9ARCH</name>
<gene>
    <name evidence="2" type="ORF">IPJ89_00025</name>
</gene>
<dbReference type="EMBL" id="CP064981">
    <property type="protein sequence ID" value="QQR92619.1"/>
    <property type="molecule type" value="Genomic_DNA"/>
</dbReference>
<evidence type="ECO:0000259" key="1">
    <source>
        <dbReference type="Pfam" id="PF12804"/>
    </source>
</evidence>
<dbReference type="SUPFAM" id="SSF53448">
    <property type="entry name" value="Nucleotide-diphospho-sugar transferases"/>
    <property type="match status" value="1"/>
</dbReference>
<dbReference type="InterPro" id="IPR025877">
    <property type="entry name" value="MobA-like_NTP_Trfase"/>
</dbReference>
<dbReference type="PANTHER" id="PTHR22572">
    <property type="entry name" value="SUGAR-1-PHOSPHATE GUANYL TRANSFERASE"/>
    <property type="match status" value="1"/>
</dbReference>
<dbReference type="Proteomes" id="UP000596004">
    <property type="component" value="Chromosome"/>
</dbReference>
<dbReference type="Gene3D" id="3.90.550.10">
    <property type="entry name" value="Spore Coat Polysaccharide Biosynthesis Protein SpsA, Chain A"/>
    <property type="match status" value="1"/>
</dbReference>